<proteinExistence type="predicted"/>
<organism evidence="2">
    <name type="scientific">marine metagenome</name>
    <dbReference type="NCBI Taxonomy" id="408172"/>
    <lineage>
        <taxon>unclassified sequences</taxon>
        <taxon>metagenomes</taxon>
        <taxon>ecological metagenomes</taxon>
    </lineage>
</organism>
<evidence type="ECO:0000313" key="2">
    <source>
        <dbReference type="EMBL" id="SVB30318.1"/>
    </source>
</evidence>
<feature type="coiled-coil region" evidence="1">
    <location>
        <begin position="144"/>
        <end position="185"/>
    </location>
</feature>
<dbReference type="SUPFAM" id="SSF160246">
    <property type="entry name" value="EspE N-terminal domain-like"/>
    <property type="match status" value="1"/>
</dbReference>
<dbReference type="InterPro" id="IPR037257">
    <property type="entry name" value="T2SS_E_N_sf"/>
</dbReference>
<dbReference type="EMBL" id="UINC01036406">
    <property type="protein sequence ID" value="SVB30318.1"/>
    <property type="molecule type" value="Genomic_DNA"/>
</dbReference>
<protein>
    <recommendedName>
        <fullName evidence="3">Type II secretion system protein GspE N-terminal domain-containing protein</fullName>
    </recommendedName>
</protein>
<keyword evidence="1" id="KW-0175">Coiled coil</keyword>
<accession>A0A382CW09</accession>
<reference evidence="2" key="1">
    <citation type="submission" date="2018-05" db="EMBL/GenBank/DDBJ databases">
        <authorList>
            <person name="Lanie J.A."/>
            <person name="Ng W.-L."/>
            <person name="Kazmierczak K.M."/>
            <person name="Andrzejewski T.M."/>
            <person name="Davidsen T.M."/>
            <person name="Wayne K.J."/>
            <person name="Tettelin H."/>
            <person name="Glass J.I."/>
            <person name="Rusch D."/>
            <person name="Podicherti R."/>
            <person name="Tsui H.-C.T."/>
            <person name="Winkler M.E."/>
        </authorList>
    </citation>
    <scope>NUCLEOTIDE SEQUENCE</scope>
</reference>
<sequence>VALNGRKLGELLLEADVLNKRQLQKALAMQASGDKRQIGEILIELKYITLEDLTNIMMENGHSTQPTPPPPQPIDISEDALMKTKFKLDLKTIIAASTGIASLVGMWYMLQADIQEAKELPKIDNIYEQEYPSKPEGYNWPRSYEQYKENVEDLQETVDEVLDLLDEYEEVIKELRNDIKSLERRKRDK</sequence>
<gene>
    <name evidence="2" type="ORF">METZ01_LOCUS183172</name>
</gene>
<evidence type="ECO:0008006" key="3">
    <source>
        <dbReference type="Google" id="ProtNLM"/>
    </source>
</evidence>
<feature type="non-terminal residue" evidence="2">
    <location>
        <position position="1"/>
    </location>
</feature>
<dbReference type="AlphaFoldDB" id="A0A382CW09"/>
<evidence type="ECO:0000256" key="1">
    <source>
        <dbReference type="SAM" id="Coils"/>
    </source>
</evidence>
<name>A0A382CW09_9ZZZZ</name>